<evidence type="ECO:0000313" key="2">
    <source>
        <dbReference type="EMBL" id="MBX57483.1"/>
    </source>
</evidence>
<proteinExistence type="predicted"/>
<name>A0A2P2PS15_RHIMU</name>
<accession>A0A2P2PS15</accession>
<reference evidence="2" key="1">
    <citation type="submission" date="2018-02" db="EMBL/GenBank/DDBJ databases">
        <title>Rhizophora mucronata_Transcriptome.</title>
        <authorList>
            <person name="Meera S.P."/>
            <person name="Sreeshan A."/>
            <person name="Augustine A."/>
        </authorList>
    </citation>
    <scope>NUCLEOTIDE SEQUENCE</scope>
    <source>
        <tissue evidence="2">Leaf</tissue>
    </source>
</reference>
<keyword evidence="1" id="KW-0812">Transmembrane</keyword>
<dbReference type="EMBL" id="GGEC01076999">
    <property type="protein sequence ID" value="MBX57483.1"/>
    <property type="molecule type" value="Transcribed_RNA"/>
</dbReference>
<sequence>MVQSYFGLMAYTSLIFVFGFHGSSVLRKIFISGVEFFVYWYGVYRVLLVLHSYENMLYCLIYVNGLIFFSCGFSSF</sequence>
<keyword evidence="1" id="KW-0472">Membrane</keyword>
<dbReference type="AlphaFoldDB" id="A0A2P2PS15"/>
<protein>
    <submittedName>
        <fullName evidence="2">Uncharacterized protein</fullName>
    </submittedName>
</protein>
<feature type="transmembrane region" description="Helical" evidence="1">
    <location>
        <begin position="5"/>
        <end position="23"/>
    </location>
</feature>
<keyword evidence="1" id="KW-1133">Transmembrane helix</keyword>
<evidence type="ECO:0000256" key="1">
    <source>
        <dbReference type="SAM" id="Phobius"/>
    </source>
</evidence>
<organism evidence="2">
    <name type="scientific">Rhizophora mucronata</name>
    <name type="common">Asiatic mangrove</name>
    <dbReference type="NCBI Taxonomy" id="61149"/>
    <lineage>
        <taxon>Eukaryota</taxon>
        <taxon>Viridiplantae</taxon>
        <taxon>Streptophyta</taxon>
        <taxon>Embryophyta</taxon>
        <taxon>Tracheophyta</taxon>
        <taxon>Spermatophyta</taxon>
        <taxon>Magnoliopsida</taxon>
        <taxon>eudicotyledons</taxon>
        <taxon>Gunneridae</taxon>
        <taxon>Pentapetalae</taxon>
        <taxon>rosids</taxon>
        <taxon>fabids</taxon>
        <taxon>Malpighiales</taxon>
        <taxon>Rhizophoraceae</taxon>
        <taxon>Rhizophora</taxon>
    </lineage>
</organism>
<feature type="transmembrane region" description="Helical" evidence="1">
    <location>
        <begin position="57"/>
        <end position="75"/>
    </location>
</feature>